<evidence type="ECO:0000256" key="3">
    <source>
        <dbReference type="ARBA" id="ARBA00022741"/>
    </source>
</evidence>
<dbReference type="Pfam" id="PF00501">
    <property type="entry name" value="AMP-binding"/>
    <property type="match status" value="1"/>
</dbReference>
<proteinExistence type="inferred from homology"/>
<gene>
    <name evidence="8" type="ORF">FKW44_007372</name>
</gene>
<evidence type="ECO:0000313" key="9">
    <source>
        <dbReference type="Proteomes" id="UP000595437"/>
    </source>
</evidence>
<dbReference type="GO" id="GO:0005886">
    <property type="term" value="C:plasma membrane"/>
    <property type="evidence" value="ECO:0007669"/>
    <property type="project" value="TreeGrafter"/>
</dbReference>
<dbReference type="Gene3D" id="3.40.50.12780">
    <property type="entry name" value="N-terminal domain of ligase-like"/>
    <property type="match status" value="1"/>
</dbReference>
<dbReference type="GO" id="GO:0035336">
    <property type="term" value="P:long-chain fatty-acyl-CoA metabolic process"/>
    <property type="evidence" value="ECO:0007669"/>
    <property type="project" value="TreeGrafter"/>
</dbReference>
<keyword evidence="9" id="KW-1185">Reference proteome</keyword>
<name>A0A7T8KEN9_CALRO</name>
<evidence type="ECO:0000256" key="4">
    <source>
        <dbReference type="ARBA" id="ARBA00022832"/>
    </source>
</evidence>
<dbReference type="SUPFAM" id="SSF56801">
    <property type="entry name" value="Acetyl-CoA synthetase-like"/>
    <property type="match status" value="1"/>
</dbReference>
<dbReference type="GO" id="GO:0005524">
    <property type="term" value="F:ATP binding"/>
    <property type="evidence" value="ECO:0007669"/>
    <property type="project" value="UniProtKB-KW"/>
</dbReference>
<dbReference type="PANTHER" id="PTHR43272:SF83">
    <property type="entry name" value="ACYL-COA SYNTHETASE LONG-CHAIN, ISOFORM J"/>
    <property type="match status" value="1"/>
</dbReference>
<dbReference type="InterPro" id="IPR042099">
    <property type="entry name" value="ANL_N_sf"/>
</dbReference>
<feature type="domain" description="AMP-dependent synthetase/ligase" evidence="7">
    <location>
        <begin position="138"/>
        <end position="472"/>
    </location>
</feature>
<organism evidence="8 9">
    <name type="scientific">Caligus rogercresseyi</name>
    <name type="common">Sea louse</name>
    <dbReference type="NCBI Taxonomy" id="217165"/>
    <lineage>
        <taxon>Eukaryota</taxon>
        <taxon>Metazoa</taxon>
        <taxon>Ecdysozoa</taxon>
        <taxon>Arthropoda</taxon>
        <taxon>Crustacea</taxon>
        <taxon>Multicrustacea</taxon>
        <taxon>Hexanauplia</taxon>
        <taxon>Copepoda</taxon>
        <taxon>Siphonostomatoida</taxon>
        <taxon>Caligidae</taxon>
        <taxon>Caligus</taxon>
    </lineage>
</organism>
<protein>
    <recommendedName>
        <fullName evidence="6">long-chain-fatty-acid--CoA ligase</fullName>
        <ecNumber evidence="6">6.2.1.3</ecNumber>
    </recommendedName>
</protein>
<keyword evidence="4" id="KW-0276">Fatty acid metabolism</keyword>
<dbReference type="EMBL" id="CP045894">
    <property type="protein sequence ID" value="QQP54519.1"/>
    <property type="molecule type" value="Genomic_DNA"/>
</dbReference>
<dbReference type="GO" id="GO:0030182">
    <property type="term" value="P:neuron differentiation"/>
    <property type="evidence" value="ECO:0007669"/>
    <property type="project" value="TreeGrafter"/>
</dbReference>
<evidence type="ECO:0000256" key="6">
    <source>
        <dbReference type="ARBA" id="ARBA00026121"/>
    </source>
</evidence>
<dbReference type="PANTHER" id="PTHR43272">
    <property type="entry name" value="LONG-CHAIN-FATTY-ACID--COA LIGASE"/>
    <property type="match status" value="1"/>
</dbReference>
<dbReference type="InterPro" id="IPR000873">
    <property type="entry name" value="AMP-dep_synth/lig_dom"/>
</dbReference>
<evidence type="ECO:0000256" key="1">
    <source>
        <dbReference type="ARBA" id="ARBA00006432"/>
    </source>
</evidence>
<evidence type="ECO:0000256" key="5">
    <source>
        <dbReference type="ARBA" id="ARBA00022840"/>
    </source>
</evidence>
<dbReference type="GO" id="GO:0005811">
    <property type="term" value="C:lipid droplet"/>
    <property type="evidence" value="ECO:0007669"/>
    <property type="project" value="TreeGrafter"/>
</dbReference>
<keyword evidence="2 8" id="KW-0436">Ligase</keyword>
<sequence length="664" mass="75254">MVNLKKLLPSEGDENGSEDPLEGCIVGHLGLGLIKTLIYFYDFLTYPLYAALQRPWEVREASNALRSRVVSRGSNEVTYAPVYRSTSRLDAFRSAQVSTMLECWELAVSQHGEKPCLGTREVLSEMDEVQPDGKVFKKWAMGEYRWKSFREVDALSTDFGRGLREVGLASKENVCIFAESKAEWMMSALGCFKENFPLVTLYANLGEDAISHGVNQTQVSILITTHDLLPKLKNVLEKTPSVKTVLYFEDQLKRYGHLWIQERRPKAPPAKRPTKNDTAIIMYTSGVILPHESLIGTIIAFHLVVKDNLEEDTYLGYLPLAHIYELLAEMTMLIHGIRVGYSSPNTMIDKSTKVMKGSKGDCSVLRPTLMCAVPLVIDRIYKGIHENLRRKSRFMQAFLHFCYTYNPAFTDIHDYVACALDIPIHQGYGLTESCAGGTVMHREELSTGRIRLINWEDGGYRVTDKPRPRGEITNGSPYNKDHVNKPQRCSRLLQTPQKTAEDFSKDENNIRWFKTGDVGEFAEDGTLKIIDRKKDLVKLQYGEYTVLKTYPLVENICAYGDSTQSYCVALIVPDRNKLTELAEGIDAQHAGASFEDLCMDEAQLALYGRKSGLEKFEVPGAITLCTEMWTPESGLVTAAFKLRRKPIQDFYQKELKKMYETRRT</sequence>
<dbReference type="GO" id="GO:0090433">
    <property type="term" value="F:palmitoyl-CoA ligase activity"/>
    <property type="evidence" value="ECO:0007669"/>
    <property type="project" value="TreeGrafter"/>
</dbReference>
<evidence type="ECO:0000313" key="8">
    <source>
        <dbReference type="EMBL" id="QQP54519.1"/>
    </source>
</evidence>
<keyword evidence="4" id="KW-0443">Lipid metabolism</keyword>
<accession>A0A7T8KEN9</accession>
<dbReference type="EC" id="6.2.1.3" evidence="6"/>
<keyword evidence="5" id="KW-0067">ATP-binding</keyword>
<dbReference type="GO" id="GO:0005783">
    <property type="term" value="C:endoplasmic reticulum"/>
    <property type="evidence" value="ECO:0007669"/>
    <property type="project" value="TreeGrafter"/>
</dbReference>
<dbReference type="AlphaFoldDB" id="A0A7T8KEN9"/>
<dbReference type="Proteomes" id="UP000595437">
    <property type="component" value="Chromosome 5"/>
</dbReference>
<evidence type="ECO:0000256" key="2">
    <source>
        <dbReference type="ARBA" id="ARBA00022598"/>
    </source>
</evidence>
<evidence type="ECO:0000259" key="7">
    <source>
        <dbReference type="Pfam" id="PF00501"/>
    </source>
</evidence>
<dbReference type="OrthoDB" id="1700726at2759"/>
<comment type="similarity">
    <text evidence="1">Belongs to the ATP-dependent AMP-binding enzyme family.</text>
</comment>
<keyword evidence="3" id="KW-0547">Nucleotide-binding</keyword>
<reference evidence="9" key="1">
    <citation type="submission" date="2021-01" db="EMBL/GenBank/DDBJ databases">
        <title>Caligus Genome Assembly.</title>
        <authorList>
            <person name="Gallardo-Escarate C."/>
        </authorList>
    </citation>
    <scope>NUCLEOTIDE SEQUENCE [LARGE SCALE GENOMIC DNA]</scope>
</reference>